<protein>
    <submittedName>
        <fullName evidence="1">Uncharacterized protein</fullName>
    </submittedName>
</protein>
<accession>A0A224Y5U1</accession>
<dbReference type="EMBL" id="GFPF01001782">
    <property type="protein sequence ID" value="MAA12928.1"/>
    <property type="molecule type" value="Transcribed_RNA"/>
</dbReference>
<sequence>MMMYPSFMYINYFAVKNPIFLISIAGQMFTREVSELCALCGAEYSFENHHTHTFEKFGLFYQMEFAGPKLISKLLAISSIVIRLCSIPIPSNVDVLLYLSTSHKKVLPVRNTLSIRRSCFVINKCHHTVLALDDFLMFNTFQKKSESLPSFSP</sequence>
<dbReference type="AlphaFoldDB" id="A0A224Y5U1"/>
<reference evidence="1" key="1">
    <citation type="journal article" date="2017" name="Parasit. Vectors">
        <title>Sialotranscriptomics of Rhipicephalus zambeziensis reveals intricate expression profiles of secretory proteins and suggests tight temporal transcriptional regulation during blood-feeding.</title>
        <authorList>
            <person name="de Castro M.H."/>
            <person name="de Klerk D."/>
            <person name="Pienaar R."/>
            <person name="Rees D.J.G."/>
            <person name="Mans B.J."/>
        </authorList>
    </citation>
    <scope>NUCLEOTIDE SEQUENCE</scope>
    <source>
        <tissue evidence="1">Salivary glands</tissue>
    </source>
</reference>
<name>A0A224Y5U1_9ACAR</name>
<evidence type="ECO:0000313" key="1">
    <source>
        <dbReference type="EMBL" id="MAA12928.1"/>
    </source>
</evidence>
<organism evidence="1">
    <name type="scientific">Rhipicephalus zambeziensis</name>
    <dbReference type="NCBI Taxonomy" id="60191"/>
    <lineage>
        <taxon>Eukaryota</taxon>
        <taxon>Metazoa</taxon>
        <taxon>Ecdysozoa</taxon>
        <taxon>Arthropoda</taxon>
        <taxon>Chelicerata</taxon>
        <taxon>Arachnida</taxon>
        <taxon>Acari</taxon>
        <taxon>Parasitiformes</taxon>
        <taxon>Ixodida</taxon>
        <taxon>Ixodoidea</taxon>
        <taxon>Ixodidae</taxon>
        <taxon>Rhipicephalinae</taxon>
        <taxon>Rhipicephalus</taxon>
        <taxon>Rhipicephalus</taxon>
    </lineage>
</organism>
<proteinExistence type="predicted"/>